<dbReference type="EMBL" id="LQZT01000006">
    <property type="protein sequence ID" value="OCW58458.1"/>
    <property type="molecule type" value="Genomic_DNA"/>
</dbReference>
<accession>A0A1C1YY76</accession>
<reference evidence="1 2" key="1">
    <citation type="submission" date="2015-12" db="EMBL/GenBank/DDBJ databases">
        <authorList>
            <person name="Shamseldin A."/>
            <person name="Moawad H."/>
            <person name="Abd El-Rahim W.M."/>
            <person name="Sadowsky M.J."/>
        </authorList>
    </citation>
    <scope>NUCLEOTIDE SEQUENCE [LARGE SCALE GENOMIC DNA]</scope>
    <source>
        <strain evidence="1 2">JC234</strain>
    </source>
</reference>
<name>A0A1C1YY76_9HYPH</name>
<dbReference type="RefSeq" id="WP_066176385.1">
    <property type="nucleotide sequence ID" value="NZ_LQZT01000006.1"/>
</dbReference>
<proteinExistence type="predicted"/>
<organism evidence="1 2">
    <name type="scientific">Hoeflea olei</name>
    <dbReference type="NCBI Taxonomy" id="1480615"/>
    <lineage>
        <taxon>Bacteria</taxon>
        <taxon>Pseudomonadati</taxon>
        <taxon>Pseudomonadota</taxon>
        <taxon>Alphaproteobacteria</taxon>
        <taxon>Hyphomicrobiales</taxon>
        <taxon>Rhizobiaceae</taxon>
        <taxon>Hoeflea</taxon>
    </lineage>
</organism>
<gene>
    <name evidence="1" type="ORF">AWJ14_18335</name>
</gene>
<comment type="caution">
    <text evidence="1">The sequence shown here is derived from an EMBL/GenBank/DDBJ whole genome shotgun (WGS) entry which is preliminary data.</text>
</comment>
<dbReference type="Proteomes" id="UP000094795">
    <property type="component" value="Unassembled WGS sequence"/>
</dbReference>
<evidence type="ECO:0000313" key="2">
    <source>
        <dbReference type="Proteomes" id="UP000094795"/>
    </source>
</evidence>
<evidence type="ECO:0000313" key="1">
    <source>
        <dbReference type="EMBL" id="OCW58458.1"/>
    </source>
</evidence>
<sequence length="257" mass="27544">MPRIRWKAQLTAQDLAPLVTIASASIVTIQTAIRTQQAFVQYDAGGAQRAITTVNWPPNGPQRYATTMQRHSEMVALAGSTAAAPPPPIWSVNAGGTVVANNGNQITGANYVTDLPHCGYCTVMLWAVGLPLGAPTKGRYNYAVNLEYSLPADVSNNVQLLARMFNGNAGGNAALIRLKSMINPFLQNASGEWVLQIGQVFVSDTAVTGAAPPATLTLDWTEASGHQVDVNVQHFGRNTLLVTLWKIIFKGIYDNVN</sequence>
<dbReference type="AlphaFoldDB" id="A0A1C1YY76"/>
<dbReference type="OrthoDB" id="9861608at2"/>
<keyword evidence="2" id="KW-1185">Reference proteome</keyword>
<protein>
    <submittedName>
        <fullName evidence="1">Uncharacterized protein</fullName>
    </submittedName>
</protein>